<feature type="transmembrane region" description="Helical" evidence="8">
    <location>
        <begin position="304"/>
        <end position="326"/>
    </location>
</feature>
<keyword evidence="10" id="KW-1185">Reference proteome</keyword>
<dbReference type="Proteomes" id="UP000662111">
    <property type="component" value="Unassembled WGS sequence"/>
</dbReference>
<keyword evidence="2" id="KW-0813">Transport</keyword>
<keyword evidence="3" id="KW-1003">Cell membrane</keyword>
<dbReference type="RefSeq" id="WP_022922017.1">
    <property type="nucleotide sequence ID" value="NZ_BMLB01000006.1"/>
</dbReference>
<feature type="transmembrane region" description="Helical" evidence="8">
    <location>
        <begin position="403"/>
        <end position="425"/>
    </location>
</feature>
<keyword evidence="4 8" id="KW-0812">Transmembrane</keyword>
<feature type="transmembrane region" description="Helical" evidence="8">
    <location>
        <begin position="226"/>
        <end position="245"/>
    </location>
</feature>
<gene>
    <name evidence="9" type="ORF">GCM10011509_27470</name>
</gene>
<organism evidence="9 10">
    <name type="scientific">Ornithinimicrobium pekingense</name>
    <dbReference type="NCBI Taxonomy" id="384677"/>
    <lineage>
        <taxon>Bacteria</taxon>
        <taxon>Bacillati</taxon>
        <taxon>Actinomycetota</taxon>
        <taxon>Actinomycetes</taxon>
        <taxon>Micrococcales</taxon>
        <taxon>Ornithinimicrobiaceae</taxon>
        <taxon>Ornithinimicrobium</taxon>
    </lineage>
</organism>
<evidence type="ECO:0000313" key="10">
    <source>
        <dbReference type="Proteomes" id="UP000662111"/>
    </source>
</evidence>
<accession>A0ABQ2FAR4</accession>
<reference evidence="10" key="1">
    <citation type="journal article" date="2019" name="Int. J. Syst. Evol. Microbiol.">
        <title>The Global Catalogue of Microorganisms (GCM) 10K type strain sequencing project: providing services to taxonomists for standard genome sequencing and annotation.</title>
        <authorList>
            <consortium name="The Broad Institute Genomics Platform"/>
            <consortium name="The Broad Institute Genome Sequencing Center for Infectious Disease"/>
            <person name="Wu L."/>
            <person name="Ma J."/>
        </authorList>
    </citation>
    <scope>NUCLEOTIDE SEQUENCE [LARGE SCALE GENOMIC DNA]</scope>
    <source>
        <strain evidence="10">CGMCC 1.5362</strain>
    </source>
</reference>
<proteinExistence type="predicted"/>
<comment type="caution">
    <text evidence="9">The sequence shown here is derived from an EMBL/GenBank/DDBJ whole genome shotgun (WGS) entry which is preliminary data.</text>
</comment>
<feature type="transmembrane region" description="Helical" evidence="8">
    <location>
        <begin position="157"/>
        <end position="176"/>
    </location>
</feature>
<feature type="transmembrane region" description="Helical" evidence="8">
    <location>
        <begin position="347"/>
        <end position="368"/>
    </location>
</feature>
<evidence type="ECO:0000256" key="6">
    <source>
        <dbReference type="ARBA" id="ARBA00023065"/>
    </source>
</evidence>
<feature type="transmembrane region" description="Helical" evidence="8">
    <location>
        <begin position="72"/>
        <end position="96"/>
    </location>
</feature>
<evidence type="ECO:0000256" key="3">
    <source>
        <dbReference type="ARBA" id="ARBA00022475"/>
    </source>
</evidence>
<comment type="subcellular location">
    <subcellularLocation>
        <location evidence="1">Cell membrane</location>
        <topology evidence="1">Multi-pass membrane protein</topology>
    </subcellularLocation>
</comment>
<name>A0ABQ2FAR4_9MICO</name>
<evidence type="ECO:0000313" key="9">
    <source>
        <dbReference type="EMBL" id="GGK77406.1"/>
    </source>
</evidence>
<dbReference type="InterPro" id="IPR003445">
    <property type="entry name" value="Cat_transpt"/>
</dbReference>
<keyword evidence="5 8" id="KW-1133">Transmembrane helix</keyword>
<evidence type="ECO:0000256" key="1">
    <source>
        <dbReference type="ARBA" id="ARBA00004651"/>
    </source>
</evidence>
<evidence type="ECO:0000256" key="5">
    <source>
        <dbReference type="ARBA" id="ARBA00022989"/>
    </source>
</evidence>
<feature type="transmembrane region" description="Helical" evidence="8">
    <location>
        <begin position="188"/>
        <end position="205"/>
    </location>
</feature>
<protein>
    <submittedName>
        <fullName evidence="9">Potassium transporter Trk</fullName>
    </submittedName>
</protein>
<evidence type="ECO:0000256" key="8">
    <source>
        <dbReference type="SAM" id="Phobius"/>
    </source>
</evidence>
<dbReference type="Pfam" id="PF02386">
    <property type="entry name" value="TrkH"/>
    <property type="match status" value="1"/>
</dbReference>
<keyword evidence="6" id="KW-0406">Ion transport</keyword>
<keyword evidence="7 8" id="KW-0472">Membrane</keyword>
<evidence type="ECO:0000256" key="2">
    <source>
        <dbReference type="ARBA" id="ARBA00022448"/>
    </source>
</evidence>
<feature type="transmembrane region" description="Helical" evidence="8">
    <location>
        <begin position="44"/>
        <end position="60"/>
    </location>
</feature>
<dbReference type="EMBL" id="BMLB01000006">
    <property type="protein sequence ID" value="GGK77406.1"/>
    <property type="molecule type" value="Genomic_DNA"/>
</dbReference>
<dbReference type="PANTHER" id="PTHR32024:SF1">
    <property type="entry name" value="KTR SYSTEM POTASSIUM UPTAKE PROTEIN B"/>
    <property type="match status" value="1"/>
</dbReference>
<sequence>MRALWAHPARAVAGAFLAVVLVGTLLLLLPTSRAAGAPPDVLVAAFTTVSAVCVTGLITVDTATHWTPFGHVVILLLIQLGGIGVMTFATLLALAVRGRLGLRTSLAAQTESHSADLGQVRLVVTRVLQLALVVEAVIATALTLRLALGHGLGWGTAVWHGVFHAVSAFNNAGFALYSDNLVGYVGDLWVIGPICVAVVLGGLGFPVLRELLRGRPPARWSVHTRLTLGGTAVLLALGVALFGVFEAGPRGTLHGMPIGDQLVGALGGGVFPRTAGFNAVDYGAVTEETEAITMVLMFIGGGSAGTAGGIKITTFLLLAAVIWAEVRGEPDVVVGHRRIGSALQRQALTVALLAVGLVIVSTILLMILTDLPSLDLAFEAVSAFATVGLSTGITADLPASGQVVLMVLMFLGRVGPITVASALAVNTRHRHYHLPEERPIVG</sequence>
<evidence type="ECO:0000256" key="4">
    <source>
        <dbReference type="ARBA" id="ARBA00022692"/>
    </source>
</evidence>
<dbReference type="PANTHER" id="PTHR32024">
    <property type="entry name" value="TRK SYSTEM POTASSIUM UPTAKE PROTEIN TRKG-RELATED"/>
    <property type="match status" value="1"/>
</dbReference>
<evidence type="ECO:0000256" key="7">
    <source>
        <dbReference type="ARBA" id="ARBA00023136"/>
    </source>
</evidence>